<dbReference type="Pfam" id="PF04410">
    <property type="entry name" value="Gar1"/>
    <property type="match status" value="1"/>
</dbReference>
<dbReference type="EMBL" id="JABBYL010000010">
    <property type="protein sequence ID" value="NMO08771.1"/>
    <property type="molecule type" value="Genomic_DNA"/>
</dbReference>
<dbReference type="RefSeq" id="WP_100904775.1">
    <property type="nucleotide sequence ID" value="NZ_CP017766.1"/>
</dbReference>
<organism evidence="1 3">
    <name type="scientific">Methanobacterium subterraneum</name>
    <dbReference type="NCBI Taxonomy" id="59277"/>
    <lineage>
        <taxon>Archaea</taxon>
        <taxon>Methanobacteriati</taxon>
        <taxon>Methanobacteriota</taxon>
        <taxon>Methanomada group</taxon>
        <taxon>Methanobacteria</taxon>
        <taxon>Methanobacteriales</taxon>
        <taxon>Methanobacteriaceae</taxon>
        <taxon>Methanobacterium</taxon>
    </lineage>
</organism>
<dbReference type="OrthoDB" id="60264at2157"/>
<dbReference type="InterPro" id="IPR007504">
    <property type="entry name" value="H/ACA_rnp_Gar1/Naf1"/>
</dbReference>
<protein>
    <recommendedName>
        <fullName evidence="5">H/ACA RNA-protein complex protein Gar1</fullName>
    </recommendedName>
</protein>
<reference evidence="2 4" key="2">
    <citation type="submission" date="2020-04" db="EMBL/GenBank/DDBJ databases">
        <title>Draft genome of Methanobacterium subterraneum isolated from animal feces.</title>
        <authorList>
            <person name="Ouboter H.T."/>
            <person name="Berger S."/>
            <person name="Gungor E."/>
            <person name="Jetten M.S.M."/>
            <person name="Welte C.U."/>
        </authorList>
    </citation>
    <scope>NUCLEOTIDE SEQUENCE [LARGE SCALE GENOMIC DNA]</scope>
    <source>
        <strain evidence="2">HO_2020</strain>
    </source>
</reference>
<evidence type="ECO:0000313" key="2">
    <source>
        <dbReference type="EMBL" id="NMO08771.1"/>
    </source>
</evidence>
<evidence type="ECO:0000313" key="3">
    <source>
        <dbReference type="Proteomes" id="UP000586031"/>
    </source>
</evidence>
<dbReference type="SUPFAM" id="SSF50447">
    <property type="entry name" value="Translation proteins"/>
    <property type="match status" value="1"/>
</dbReference>
<dbReference type="InterPro" id="IPR038664">
    <property type="entry name" value="Gar1/Naf1_Cbf5-bd_sf"/>
</dbReference>
<accession>A0A7J4TGZ2</accession>
<name>A0A7J4TGZ2_9EURY</name>
<dbReference type="GO" id="GO:0001522">
    <property type="term" value="P:pseudouridine synthesis"/>
    <property type="evidence" value="ECO:0007669"/>
    <property type="project" value="InterPro"/>
</dbReference>
<sequence length="91" mass="10407">MKKLGSILHLSNRGRIILRSNQTPALGLSVFNSRRKKVGFIHDVFGPTKDPYISVKILASISENFENRVGETLYVPKQAKKKWGRRKRSKN</sequence>
<evidence type="ECO:0000313" key="1">
    <source>
        <dbReference type="EMBL" id="HII83688.1"/>
    </source>
</evidence>
<proteinExistence type="predicted"/>
<dbReference type="AlphaFoldDB" id="A0A7J4TGZ2"/>
<dbReference type="GeneID" id="35123912"/>
<dbReference type="InterPro" id="IPR009000">
    <property type="entry name" value="Transl_B-barrel_sf"/>
</dbReference>
<dbReference type="Gene3D" id="2.40.10.230">
    <property type="entry name" value="Probable tRNA pseudouridine synthase domain"/>
    <property type="match status" value="1"/>
</dbReference>
<dbReference type="Proteomes" id="UP000586031">
    <property type="component" value="Unassembled WGS sequence"/>
</dbReference>
<dbReference type="Proteomes" id="UP000591058">
    <property type="component" value="Unassembled WGS sequence"/>
</dbReference>
<evidence type="ECO:0000313" key="4">
    <source>
        <dbReference type="Proteomes" id="UP000591058"/>
    </source>
</evidence>
<gene>
    <name evidence="1" type="ORF">HA271_02355</name>
    <name evidence="2" type="ORF">HG719_02825</name>
</gene>
<comment type="caution">
    <text evidence="1">The sequence shown here is derived from an EMBL/GenBank/DDBJ whole genome shotgun (WGS) entry which is preliminary data.</text>
</comment>
<dbReference type="EMBL" id="DUHE01000067">
    <property type="protein sequence ID" value="HII83688.1"/>
    <property type="molecule type" value="Genomic_DNA"/>
</dbReference>
<reference evidence="1" key="1">
    <citation type="journal article" date="2020" name="bioRxiv">
        <title>A rank-normalized archaeal taxonomy based on genome phylogeny resolves widespread incomplete and uneven classifications.</title>
        <authorList>
            <person name="Rinke C."/>
            <person name="Chuvochina M."/>
            <person name="Mussig A.J."/>
            <person name="Chaumeil P.-A."/>
            <person name="Waite D.W."/>
            <person name="Whitman W.B."/>
            <person name="Parks D.H."/>
            <person name="Hugenholtz P."/>
        </authorList>
    </citation>
    <scope>NUCLEOTIDE SEQUENCE</scope>
    <source>
        <strain evidence="1">UBA11802</strain>
    </source>
</reference>
<evidence type="ECO:0008006" key="5">
    <source>
        <dbReference type="Google" id="ProtNLM"/>
    </source>
</evidence>
<dbReference type="GO" id="GO:0042254">
    <property type="term" value="P:ribosome biogenesis"/>
    <property type="evidence" value="ECO:0007669"/>
    <property type="project" value="InterPro"/>
</dbReference>